<feature type="compositionally biased region" description="Polar residues" evidence="4">
    <location>
        <begin position="336"/>
        <end position="345"/>
    </location>
</feature>
<evidence type="ECO:0000256" key="4">
    <source>
        <dbReference type="SAM" id="MobiDB-lite"/>
    </source>
</evidence>
<reference evidence="6 7" key="1">
    <citation type="journal article" date="2017" name="PLoS Biol.">
        <title>The sea cucumber genome provides insights into morphological evolution and visceral regeneration.</title>
        <authorList>
            <person name="Zhang X."/>
            <person name="Sun L."/>
            <person name="Yuan J."/>
            <person name="Sun Y."/>
            <person name="Gao Y."/>
            <person name="Zhang L."/>
            <person name="Li S."/>
            <person name="Dai H."/>
            <person name="Hamel J.F."/>
            <person name="Liu C."/>
            <person name="Yu Y."/>
            <person name="Liu S."/>
            <person name="Lin W."/>
            <person name="Guo K."/>
            <person name="Jin S."/>
            <person name="Xu P."/>
            <person name="Storey K.B."/>
            <person name="Huan P."/>
            <person name="Zhang T."/>
            <person name="Zhou Y."/>
            <person name="Zhang J."/>
            <person name="Lin C."/>
            <person name="Li X."/>
            <person name="Xing L."/>
            <person name="Huo D."/>
            <person name="Sun M."/>
            <person name="Wang L."/>
            <person name="Mercier A."/>
            <person name="Li F."/>
            <person name="Yang H."/>
            <person name="Xiang J."/>
        </authorList>
    </citation>
    <scope>NUCLEOTIDE SEQUENCE [LARGE SCALE GENOMIC DNA]</scope>
    <source>
        <strain evidence="6">Shaxun</strain>
        <tissue evidence="6">Muscle</tissue>
    </source>
</reference>
<dbReference type="SUPFAM" id="SSF52113">
    <property type="entry name" value="BRCT domain"/>
    <property type="match status" value="2"/>
</dbReference>
<protein>
    <submittedName>
        <fullName evidence="6">Putative tumor suppressor p53-binding protein 1</fullName>
    </submittedName>
</protein>
<comment type="subcellular location">
    <subcellularLocation>
        <location evidence="1">Nucleus</location>
    </subcellularLocation>
</comment>
<feature type="compositionally biased region" description="Basic and acidic residues" evidence="4">
    <location>
        <begin position="43"/>
        <end position="54"/>
    </location>
</feature>
<dbReference type="GO" id="GO:0042393">
    <property type="term" value="F:histone binding"/>
    <property type="evidence" value="ECO:0007669"/>
    <property type="project" value="TreeGrafter"/>
</dbReference>
<dbReference type="InterPro" id="IPR001357">
    <property type="entry name" value="BRCT_dom"/>
</dbReference>
<dbReference type="GO" id="GO:0005634">
    <property type="term" value="C:nucleus"/>
    <property type="evidence" value="ECO:0007669"/>
    <property type="project" value="UniProtKB-SubCell"/>
</dbReference>
<feature type="region of interest" description="Disordered" evidence="4">
    <location>
        <begin position="1"/>
        <end position="190"/>
    </location>
</feature>
<keyword evidence="2" id="KW-0227">DNA damage</keyword>
<comment type="caution">
    <text evidence="6">The sequence shown here is derived from an EMBL/GenBank/DDBJ whole genome shotgun (WGS) entry which is preliminary data.</text>
</comment>
<feature type="compositionally biased region" description="Polar residues" evidence="4">
    <location>
        <begin position="172"/>
        <end position="189"/>
    </location>
</feature>
<dbReference type="OrthoDB" id="129353at2759"/>
<feature type="compositionally biased region" description="Basic and acidic residues" evidence="4">
    <location>
        <begin position="148"/>
        <end position="157"/>
    </location>
</feature>
<dbReference type="GO" id="GO:0000077">
    <property type="term" value="P:DNA damage checkpoint signaling"/>
    <property type="evidence" value="ECO:0007669"/>
    <property type="project" value="TreeGrafter"/>
</dbReference>
<dbReference type="Proteomes" id="UP000230750">
    <property type="component" value="Unassembled WGS sequence"/>
</dbReference>
<feature type="compositionally biased region" description="Pro residues" evidence="4">
    <location>
        <begin position="356"/>
        <end position="366"/>
    </location>
</feature>
<dbReference type="PROSITE" id="PS50172">
    <property type="entry name" value="BRCT"/>
    <property type="match status" value="2"/>
</dbReference>
<feature type="region of interest" description="Disordered" evidence="4">
    <location>
        <begin position="472"/>
        <end position="497"/>
    </location>
</feature>
<dbReference type="InterPro" id="IPR047249">
    <property type="entry name" value="BRCT_p53bp1-like_rpt1"/>
</dbReference>
<feature type="compositionally biased region" description="Polar residues" evidence="4">
    <location>
        <begin position="55"/>
        <end position="72"/>
    </location>
</feature>
<dbReference type="FunFam" id="3.40.50.10190:FF:000005">
    <property type="entry name" value="Tumor suppressor p53-binding protein 1"/>
    <property type="match status" value="1"/>
</dbReference>
<feature type="domain" description="BRCT" evidence="5">
    <location>
        <begin position="628"/>
        <end position="728"/>
    </location>
</feature>
<dbReference type="PANTHER" id="PTHR15321">
    <property type="entry name" value="TUMOR SUPPRESSOR P53-BINDING PROTEIN 1"/>
    <property type="match status" value="1"/>
</dbReference>
<feature type="compositionally biased region" description="Basic and acidic residues" evidence="4">
    <location>
        <begin position="119"/>
        <end position="130"/>
    </location>
</feature>
<dbReference type="STRING" id="307972.A0A2G8K6Z1"/>
<evidence type="ECO:0000313" key="7">
    <source>
        <dbReference type="Proteomes" id="UP000230750"/>
    </source>
</evidence>
<dbReference type="EMBL" id="MRZV01000831">
    <property type="protein sequence ID" value="PIK43713.1"/>
    <property type="molecule type" value="Genomic_DNA"/>
</dbReference>
<evidence type="ECO:0000259" key="5">
    <source>
        <dbReference type="PROSITE" id="PS50172"/>
    </source>
</evidence>
<feature type="compositionally biased region" description="Basic and acidic residues" evidence="4">
    <location>
        <begin position="26"/>
        <end position="35"/>
    </location>
</feature>
<dbReference type="Pfam" id="PF18428">
    <property type="entry name" value="BRCT_3"/>
    <property type="match status" value="1"/>
</dbReference>
<dbReference type="CDD" id="cd20383">
    <property type="entry name" value="Tudor_53BP1"/>
    <property type="match status" value="1"/>
</dbReference>
<feature type="compositionally biased region" description="Basic residues" evidence="4">
    <location>
        <begin position="106"/>
        <end position="118"/>
    </location>
</feature>
<dbReference type="InterPro" id="IPR047252">
    <property type="entry name" value="TP53BP1-like"/>
</dbReference>
<evidence type="ECO:0000256" key="2">
    <source>
        <dbReference type="ARBA" id="ARBA00022763"/>
    </source>
</evidence>
<evidence type="ECO:0000256" key="1">
    <source>
        <dbReference type="ARBA" id="ARBA00004123"/>
    </source>
</evidence>
<dbReference type="AlphaFoldDB" id="A0A2G8K6Z1"/>
<accession>A0A2G8K6Z1</accession>
<feature type="compositionally biased region" description="Basic and acidic residues" evidence="4">
    <location>
        <begin position="93"/>
        <end position="104"/>
    </location>
</feature>
<evidence type="ECO:0000313" key="6">
    <source>
        <dbReference type="EMBL" id="PIK43713.1"/>
    </source>
</evidence>
<dbReference type="Pfam" id="PF07039">
    <property type="entry name" value="SGF29_Tudor"/>
    <property type="match status" value="1"/>
</dbReference>
<dbReference type="SUPFAM" id="SSF63748">
    <property type="entry name" value="Tudor/PWWP/MBT"/>
    <property type="match status" value="1"/>
</dbReference>
<dbReference type="InterPro" id="IPR047250">
    <property type="entry name" value="BRCT_p53bp1-like_rpt2"/>
</dbReference>
<dbReference type="CDD" id="cd17724">
    <property type="entry name" value="BRCT_p53bp1_rpt2"/>
    <property type="match status" value="1"/>
</dbReference>
<dbReference type="Gene3D" id="2.30.30.140">
    <property type="match status" value="1"/>
</dbReference>
<feature type="compositionally biased region" description="Basic residues" evidence="4">
    <location>
        <begin position="367"/>
        <end position="376"/>
    </location>
</feature>
<name>A0A2G8K6Z1_STIJA</name>
<feature type="compositionally biased region" description="Basic and acidic residues" evidence="4">
    <location>
        <begin position="384"/>
        <end position="398"/>
    </location>
</feature>
<sequence>MGGLGKDLTKRTKVASVVNVTEETEVQVHEEESLPRKGRRDKGKGSSKDKERSRQGLTLQDTSPSATDSSRLTELPDPVGDKTGVDSAQVAEEESKRRQSESKASKQTRGRRRRGRRSTRGDGDQQEMSKQDVSVTESAPGMSSPREAPLEEKEAQKETVAGEAAFEILNSPPINTGPDQTQPSTSWSEETLKPGTKVLCKWPQTSFYYPSIIQSWTRDDKYLVLYDDMSRREVARANIVCKEWLSKGQPVFVTTDKDFVDSAIVVGYFRDLKSKTVGYVVEDNKGNSKRVAKTRVLLNKEQATNLMNSSTSSSSDVTLENIISGRRSRRVSKKVQLSQAGTQETQGERSADAVTPSPPPPPSPSPPKKRSTRSRSRSNNGTAEKSKASDRRKSKVAEGDPVSHSLMSVQLLGEADSMRLSSGSTPRSGSKEDRKRGREIATCLLGRSLPWELIFIALNFIFDFTETGRTQMESVTPRHSPRRVGSSTSSSAAGGPLPRSRVLFKGYAFLLTQVVKTDESQESFTREETHMSTPFNKEVAKRQIAAGGGTVLRDLEKAQVFRGKVFLIADTHCRTKKYLLALAAGVPCVSHMWLNESCKSGRIPNFQDYILPAGESCEEDCIVEWHPNRYQIMAGIRVMVISSAKEVLETWRSILMAAGSDVVIQYSSTEIIKEKNFSFDCDVIVTDPSCPRRILHSARELSIPVVSAEWLYQCVINGRKVEYEGSHRYEWDYNGEHD</sequence>
<dbReference type="PANTHER" id="PTHR15321:SF3">
    <property type="entry name" value="TP53-BINDING PROTEIN 1"/>
    <property type="match status" value="1"/>
</dbReference>
<feature type="compositionally biased region" description="Polar residues" evidence="4">
    <location>
        <begin position="419"/>
        <end position="428"/>
    </location>
</feature>
<organism evidence="6 7">
    <name type="scientific">Stichopus japonicus</name>
    <name type="common">Sea cucumber</name>
    <dbReference type="NCBI Taxonomy" id="307972"/>
    <lineage>
        <taxon>Eukaryota</taxon>
        <taxon>Metazoa</taxon>
        <taxon>Echinodermata</taxon>
        <taxon>Eleutherozoa</taxon>
        <taxon>Echinozoa</taxon>
        <taxon>Holothuroidea</taxon>
        <taxon>Aspidochirotacea</taxon>
        <taxon>Aspidochirotida</taxon>
        <taxon>Stichopodidae</taxon>
        <taxon>Apostichopus</taxon>
    </lineage>
</organism>
<dbReference type="Gene3D" id="3.40.50.10190">
    <property type="entry name" value="BRCT domain"/>
    <property type="match status" value="2"/>
</dbReference>
<gene>
    <name evidence="6" type="ORF">BSL78_19447</name>
</gene>
<evidence type="ECO:0000256" key="3">
    <source>
        <dbReference type="ARBA" id="ARBA00023242"/>
    </source>
</evidence>
<feature type="compositionally biased region" description="Low complexity" evidence="4">
    <location>
        <begin position="485"/>
        <end position="495"/>
    </location>
</feature>
<dbReference type="SMART" id="SM00292">
    <property type="entry name" value="BRCT"/>
    <property type="match status" value="2"/>
</dbReference>
<dbReference type="InterPro" id="IPR036420">
    <property type="entry name" value="BRCT_dom_sf"/>
</dbReference>
<keyword evidence="7" id="KW-1185">Reference proteome</keyword>
<dbReference type="CDD" id="cd17745">
    <property type="entry name" value="BRCT_p53bp1_rpt1"/>
    <property type="match status" value="1"/>
</dbReference>
<feature type="region of interest" description="Disordered" evidence="4">
    <location>
        <begin position="327"/>
        <end position="436"/>
    </location>
</feature>
<proteinExistence type="predicted"/>
<dbReference type="GO" id="GO:0045944">
    <property type="term" value="P:positive regulation of transcription by RNA polymerase II"/>
    <property type="evidence" value="ECO:0007669"/>
    <property type="project" value="TreeGrafter"/>
</dbReference>
<keyword evidence="3" id="KW-0539">Nucleus</keyword>
<feature type="domain" description="BRCT" evidence="5">
    <location>
        <begin position="499"/>
        <end position="611"/>
    </location>
</feature>
<dbReference type="InterPro" id="IPR010750">
    <property type="entry name" value="SGF29_tudor-like_dom"/>
</dbReference>